<protein>
    <submittedName>
        <fullName evidence="4">Putative oxidoreductase</fullName>
    </submittedName>
</protein>
<evidence type="ECO:0000256" key="1">
    <source>
        <dbReference type="ARBA" id="ARBA00007118"/>
    </source>
</evidence>
<keyword evidence="2" id="KW-0560">Oxidoreductase</keyword>
<dbReference type="AlphaFoldDB" id="A0A101I2X3"/>
<name>A0A101I2X3_UNCT6</name>
<dbReference type="GO" id="GO:0016491">
    <property type="term" value="F:oxidoreductase activity"/>
    <property type="evidence" value="ECO:0007669"/>
    <property type="project" value="UniProtKB-KW"/>
</dbReference>
<dbReference type="PANTHER" id="PTHR43673:SF10">
    <property type="entry name" value="NADH DEHYDROGENASE_NAD(P)H NITROREDUCTASE XCC3605-RELATED"/>
    <property type="match status" value="1"/>
</dbReference>
<dbReference type="EMBL" id="LGGX01000005">
    <property type="protein sequence ID" value="KUK87389.1"/>
    <property type="molecule type" value="Genomic_DNA"/>
</dbReference>
<comment type="caution">
    <text evidence="4">The sequence shown here is derived from an EMBL/GenBank/DDBJ whole genome shotgun (WGS) entry which is preliminary data.</text>
</comment>
<sequence length="170" mass="19861">MEELIRFLRTRRSVREYQNKDIEDKIIFEIIKSAMYAPSAHNKQPWEFFIVKNREKLNEIAKNHPYAKMLKKAPLCIVVLANTKKQPDSGYFSQDLSAATMNILLASWAYGIGSCWIGVYPKNERIEIVRNVLKIPEGFVPFSIVSLGYPKENPQTVERFDKKRIHTDIW</sequence>
<reference evidence="5" key="1">
    <citation type="journal article" date="2015" name="MBio">
        <title>Genome-Resolved Metagenomic Analysis Reveals Roles for Candidate Phyla and Other Microbial Community Members in Biogeochemical Transformations in Oil Reservoirs.</title>
        <authorList>
            <person name="Hu P."/>
            <person name="Tom L."/>
            <person name="Singh A."/>
            <person name="Thomas B.C."/>
            <person name="Baker B.J."/>
            <person name="Piceno Y.M."/>
            <person name="Andersen G.L."/>
            <person name="Banfield J.F."/>
        </authorList>
    </citation>
    <scope>NUCLEOTIDE SEQUENCE [LARGE SCALE GENOMIC DNA]</scope>
</reference>
<dbReference type="Proteomes" id="UP000053467">
    <property type="component" value="Unassembled WGS sequence"/>
</dbReference>
<evidence type="ECO:0000256" key="2">
    <source>
        <dbReference type="ARBA" id="ARBA00023002"/>
    </source>
</evidence>
<dbReference type="PANTHER" id="PTHR43673">
    <property type="entry name" value="NAD(P)H NITROREDUCTASE YDGI-RELATED"/>
    <property type="match status" value="1"/>
</dbReference>
<comment type="similarity">
    <text evidence="1">Belongs to the nitroreductase family.</text>
</comment>
<organism evidence="4 5">
    <name type="scientific">candidate division TA06 bacterium 34_109</name>
    <dbReference type="NCBI Taxonomy" id="1635277"/>
    <lineage>
        <taxon>Bacteria</taxon>
        <taxon>Bacteria division TA06</taxon>
    </lineage>
</organism>
<gene>
    <name evidence="4" type="ORF">XE03_0787</name>
</gene>
<evidence type="ECO:0000313" key="4">
    <source>
        <dbReference type="EMBL" id="KUK87389.1"/>
    </source>
</evidence>
<feature type="domain" description="Nitroreductase" evidence="3">
    <location>
        <begin position="8"/>
        <end position="62"/>
    </location>
</feature>
<evidence type="ECO:0000313" key="5">
    <source>
        <dbReference type="Proteomes" id="UP000053467"/>
    </source>
</evidence>
<dbReference type="InterPro" id="IPR029479">
    <property type="entry name" value="Nitroreductase"/>
</dbReference>
<evidence type="ECO:0000259" key="3">
    <source>
        <dbReference type="Pfam" id="PF00881"/>
    </source>
</evidence>
<feature type="domain" description="Nitroreductase" evidence="3">
    <location>
        <begin position="65"/>
        <end position="149"/>
    </location>
</feature>
<proteinExistence type="inferred from homology"/>
<dbReference type="Pfam" id="PF00881">
    <property type="entry name" value="Nitroreductase"/>
    <property type="match status" value="2"/>
</dbReference>
<dbReference type="CDD" id="cd02150">
    <property type="entry name" value="nitroreductase"/>
    <property type="match status" value="1"/>
</dbReference>
<dbReference type="SUPFAM" id="SSF55469">
    <property type="entry name" value="FMN-dependent nitroreductase-like"/>
    <property type="match status" value="1"/>
</dbReference>
<dbReference type="Gene3D" id="3.40.109.10">
    <property type="entry name" value="NADH Oxidase"/>
    <property type="match status" value="1"/>
</dbReference>
<dbReference type="InterPro" id="IPR000415">
    <property type="entry name" value="Nitroreductase-like"/>
</dbReference>
<accession>A0A101I2X3</accession>